<comment type="caution">
    <text evidence="2">The sequence shown here is derived from an EMBL/GenBank/DDBJ whole genome shotgun (WGS) entry which is preliminary data.</text>
</comment>
<dbReference type="RefSeq" id="WP_193184001.1">
    <property type="nucleotide sequence ID" value="NZ_JACVXA010000045.1"/>
</dbReference>
<organism evidence="2 3">
    <name type="scientific">Mangrovicoccus algicola</name>
    <dbReference type="NCBI Taxonomy" id="2771008"/>
    <lineage>
        <taxon>Bacteria</taxon>
        <taxon>Pseudomonadati</taxon>
        <taxon>Pseudomonadota</taxon>
        <taxon>Alphaproteobacteria</taxon>
        <taxon>Rhodobacterales</taxon>
        <taxon>Paracoccaceae</taxon>
        <taxon>Mangrovicoccus</taxon>
    </lineage>
</organism>
<keyword evidence="1" id="KW-0812">Transmembrane</keyword>
<evidence type="ECO:0000313" key="2">
    <source>
        <dbReference type="EMBL" id="MBE3639379.1"/>
    </source>
</evidence>
<dbReference type="AlphaFoldDB" id="A0A8J6YZ77"/>
<keyword evidence="3" id="KW-1185">Reference proteome</keyword>
<keyword evidence="1" id="KW-1133">Transmembrane helix</keyword>
<dbReference type="PANTHER" id="PTHR37826">
    <property type="entry name" value="FLOTILLIN BAND_7_5 DOMAIN PROTEIN"/>
    <property type="match status" value="1"/>
</dbReference>
<dbReference type="Proteomes" id="UP000609121">
    <property type="component" value="Unassembled WGS sequence"/>
</dbReference>
<reference evidence="2" key="1">
    <citation type="submission" date="2020-09" db="EMBL/GenBank/DDBJ databases">
        <title>A novel bacterium of genus Mangrovicoccus, isolated from South China Sea.</title>
        <authorList>
            <person name="Huang H."/>
            <person name="Mo K."/>
            <person name="Hu Y."/>
        </authorList>
    </citation>
    <scope>NUCLEOTIDE SEQUENCE</scope>
    <source>
        <strain evidence="2">HB182678</strain>
    </source>
</reference>
<accession>A0A8J6YZ77</accession>
<proteinExistence type="predicted"/>
<name>A0A8J6YZ77_9RHOB</name>
<evidence type="ECO:0000313" key="3">
    <source>
        <dbReference type="Proteomes" id="UP000609121"/>
    </source>
</evidence>
<dbReference type="EMBL" id="JACVXA010000045">
    <property type="protein sequence ID" value="MBE3639379.1"/>
    <property type="molecule type" value="Genomic_DNA"/>
</dbReference>
<protein>
    <submittedName>
        <fullName evidence="2">TFIIB-type zinc ribbon-containing protein</fullName>
    </submittedName>
</protein>
<keyword evidence="1" id="KW-0472">Membrane</keyword>
<dbReference type="PANTHER" id="PTHR37826:SF3">
    <property type="entry name" value="J DOMAIN-CONTAINING PROTEIN"/>
    <property type="match status" value="1"/>
</dbReference>
<sequence length="373" mass="40994">MIGTSDTAQDGAGQGFPCPACGAPMQFDPGRGVLACGHCGHVAEIDDRNGPWGAPRAIRELDFRAALENQLDAAEMEETRVLQCSGCGAEVEFRPGIHAGECPFCATPVVGDPAPSRHIRPRALVPFALGEAEARAAMTRWLGRLWFAPSGLQQYARRGRRMEGIYLPYWTFDARTRSSYSGQRGKVYFESRRRNDGSIEQVARVRWHPARGRVSRDFDDVLVPGSRSLPGEMIAGLTPWDLSRLEPYKPEYLAGLRAEAYGVALDEAYHGARAQMDQVIARDVRFDIGGDRQRIHAIDTQISDVTFKHVLLPVWVGVYRYRGQAFRILVNAQSGRVQGARPWSMWKIAAAILAGAVLAGALGYAMALQQGAI</sequence>
<gene>
    <name evidence="2" type="ORF">ICN82_14355</name>
</gene>
<evidence type="ECO:0000256" key="1">
    <source>
        <dbReference type="SAM" id="Phobius"/>
    </source>
</evidence>
<feature type="transmembrane region" description="Helical" evidence="1">
    <location>
        <begin position="343"/>
        <end position="367"/>
    </location>
</feature>